<protein>
    <recommendedName>
        <fullName evidence="5">Metallo-beta-lactamase domain-containing protein</fullName>
    </recommendedName>
</protein>
<dbReference type="Gene3D" id="1.25.40.10">
    <property type="entry name" value="Tetratricopeptide repeat domain"/>
    <property type="match status" value="1"/>
</dbReference>
<evidence type="ECO:0000259" key="5">
    <source>
        <dbReference type="SMART" id="SM00849"/>
    </source>
</evidence>
<keyword evidence="7" id="KW-1185">Reference proteome</keyword>
<dbReference type="GO" id="GO:0046872">
    <property type="term" value="F:metal ion binding"/>
    <property type="evidence" value="ECO:0007669"/>
    <property type="project" value="UniProtKB-KW"/>
</dbReference>
<keyword evidence="4" id="KW-0862">Zinc</keyword>
<dbReference type="PANTHER" id="PTHR46233:SF3">
    <property type="entry name" value="HYDROXYACYLGLUTATHIONE HYDROLASE GLOC"/>
    <property type="match status" value="1"/>
</dbReference>
<dbReference type="InterPro" id="IPR036866">
    <property type="entry name" value="RibonucZ/Hydroxyglut_hydro"/>
</dbReference>
<dbReference type="AlphaFoldDB" id="K8EF82"/>
<evidence type="ECO:0000256" key="4">
    <source>
        <dbReference type="ARBA" id="ARBA00022833"/>
    </source>
</evidence>
<dbReference type="SMART" id="SM00849">
    <property type="entry name" value="Lactamase_B"/>
    <property type="match status" value="1"/>
</dbReference>
<dbReference type="InterPro" id="IPR051453">
    <property type="entry name" value="MBL_Glyoxalase_II"/>
</dbReference>
<evidence type="ECO:0000256" key="2">
    <source>
        <dbReference type="ARBA" id="ARBA00022723"/>
    </source>
</evidence>
<dbReference type="Pfam" id="PF00753">
    <property type="entry name" value="Lactamase_B"/>
    <property type="match status" value="1"/>
</dbReference>
<dbReference type="InterPro" id="IPR011990">
    <property type="entry name" value="TPR-like_helical_dom_sf"/>
</dbReference>
<dbReference type="EMBL" id="FO082274">
    <property type="protein sequence ID" value="CCO16649.1"/>
    <property type="molecule type" value="Genomic_DNA"/>
</dbReference>
<proteinExistence type="predicted"/>
<sequence length="392" mass="43470">MDALKAEGAAALASHNLSLALEKYQCALAFANTNAEKGAIESNLSLVELKLAKMPMAKLRAKNAIHLRPEWEKGYFRLAECLFEEKSFVEAKVQYEIARTKTNEKATLHRLLERIELVEEALSENGFYFRQLTPGKDVCVKASGKMSAMVEMQVFQAAKQMQNFIYLVGDAKTRECVVVDACWDVEGIVEYVENEKMKLIGAVATHYHFDHVGGTPPSPFNALGIKVPGLATILEKFEKEANFLAHVPVHDAERILSDNPTIKDTRVQMYADNSTQMIGRKKMRWMHTPGHSPGSAVLVFSGDVASGTGKGQGIVLSGDTIFPGSCGRLDMPDGSAEKMYESMKKCRQLLDKNCVVYPGHAYNGNFSTIGRECSSGMLREMSKEQWMAMHTK</sequence>
<keyword evidence="2" id="KW-0479">Metal-binding</keyword>
<dbReference type="InterPro" id="IPR001279">
    <property type="entry name" value="Metallo-B-lactamas"/>
</dbReference>
<name>K8EF82_9CHLO</name>
<evidence type="ECO:0000313" key="6">
    <source>
        <dbReference type="EMBL" id="CCO16649.1"/>
    </source>
</evidence>
<organism evidence="6 7">
    <name type="scientific">Bathycoccus prasinos</name>
    <dbReference type="NCBI Taxonomy" id="41875"/>
    <lineage>
        <taxon>Eukaryota</taxon>
        <taxon>Viridiplantae</taxon>
        <taxon>Chlorophyta</taxon>
        <taxon>Mamiellophyceae</taxon>
        <taxon>Mamiellales</taxon>
        <taxon>Bathycoccaceae</taxon>
        <taxon>Bathycoccus</taxon>
    </lineage>
</organism>
<dbReference type="GO" id="GO:0016787">
    <property type="term" value="F:hydrolase activity"/>
    <property type="evidence" value="ECO:0007669"/>
    <property type="project" value="UniProtKB-KW"/>
</dbReference>
<evidence type="ECO:0000256" key="3">
    <source>
        <dbReference type="ARBA" id="ARBA00022801"/>
    </source>
</evidence>
<dbReference type="RefSeq" id="XP_007513091.1">
    <property type="nucleotide sequence ID" value="XM_007513029.1"/>
</dbReference>
<gene>
    <name evidence="6" type="ORF">Bathy05g03360</name>
</gene>
<dbReference type="SUPFAM" id="SSF56281">
    <property type="entry name" value="Metallo-hydrolase/oxidoreductase"/>
    <property type="match status" value="1"/>
</dbReference>
<dbReference type="OrthoDB" id="449487at2759"/>
<dbReference type="SUPFAM" id="SSF48452">
    <property type="entry name" value="TPR-like"/>
    <property type="match status" value="1"/>
</dbReference>
<dbReference type="eggNOG" id="KOG0813">
    <property type="taxonomic scope" value="Eukaryota"/>
</dbReference>
<dbReference type="KEGG" id="bpg:Bathy05g03360"/>
<reference evidence="6 7" key="1">
    <citation type="submission" date="2011-10" db="EMBL/GenBank/DDBJ databases">
        <authorList>
            <person name="Genoscope - CEA"/>
        </authorList>
    </citation>
    <scope>NUCLEOTIDE SEQUENCE [LARGE SCALE GENOMIC DNA]</scope>
    <source>
        <strain evidence="6 7">RCC 1105</strain>
    </source>
</reference>
<dbReference type="STRING" id="41875.K8EF82"/>
<dbReference type="Proteomes" id="UP000198341">
    <property type="component" value="Chromosome 5"/>
</dbReference>
<dbReference type="PANTHER" id="PTHR46233">
    <property type="entry name" value="HYDROXYACYLGLUTATHIONE HYDROLASE GLOC"/>
    <property type="match status" value="1"/>
</dbReference>
<comment type="cofactor">
    <cofactor evidence="1">
        <name>Zn(2+)</name>
        <dbReference type="ChEBI" id="CHEBI:29105"/>
    </cofactor>
</comment>
<accession>K8EF82</accession>
<dbReference type="GeneID" id="19015839"/>
<feature type="domain" description="Metallo-beta-lactamase" evidence="5">
    <location>
        <begin position="162"/>
        <end position="360"/>
    </location>
</feature>
<evidence type="ECO:0000256" key="1">
    <source>
        <dbReference type="ARBA" id="ARBA00001947"/>
    </source>
</evidence>
<keyword evidence="3" id="KW-0378">Hydrolase</keyword>
<dbReference type="Gene3D" id="3.60.15.10">
    <property type="entry name" value="Ribonuclease Z/Hydroxyacylglutathione hydrolase-like"/>
    <property type="match status" value="1"/>
</dbReference>
<evidence type="ECO:0000313" key="7">
    <source>
        <dbReference type="Proteomes" id="UP000198341"/>
    </source>
</evidence>